<keyword evidence="2" id="KW-1185">Reference proteome</keyword>
<dbReference type="EMBL" id="CP041730">
    <property type="protein sequence ID" value="QDQ25293.1"/>
    <property type="molecule type" value="Genomic_DNA"/>
</dbReference>
<protein>
    <submittedName>
        <fullName evidence="1">Uncharacterized protein</fullName>
    </submittedName>
</protein>
<name>A0A516SAX0_9NEIS</name>
<dbReference type="KEGG" id="cari:FNU76_02390"/>
<proteinExistence type="predicted"/>
<accession>A0A516SAX0</accession>
<dbReference type="OrthoDB" id="8561998at2"/>
<gene>
    <name evidence="1" type="ORF">FNU76_02390</name>
</gene>
<reference evidence="2" key="1">
    <citation type="submission" date="2019-07" db="EMBL/GenBank/DDBJ databases">
        <title>Chitinimonas sp. nov., isolated from Ny-Alesund, arctica soil.</title>
        <authorList>
            <person name="Xu Q."/>
            <person name="Peng F."/>
        </authorList>
    </citation>
    <scope>NUCLEOTIDE SEQUENCE [LARGE SCALE GENOMIC DNA]</scope>
    <source>
        <strain evidence="2">R3-44</strain>
    </source>
</reference>
<dbReference type="Proteomes" id="UP000317550">
    <property type="component" value="Chromosome"/>
</dbReference>
<dbReference type="RefSeq" id="WP_143856218.1">
    <property type="nucleotide sequence ID" value="NZ_CP041730.1"/>
</dbReference>
<evidence type="ECO:0000313" key="2">
    <source>
        <dbReference type="Proteomes" id="UP000317550"/>
    </source>
</evidence>
<evidence type="ECO:0000313" key="1">
    <source>
        <dbReference type="EMBL" id="QDQ25293.1"/>
    </source>
</evidence>
<organism evidence="1 2">
    <name type="scientific">Chitinimonas arctica</name>
    <dbReference type="NCBI Taxonomy" id="2594795"/>
    <lineage>
        <taxon>Bacteria</taxon>
        <taxon>Pseudomonadati</taxon>
        <taxon>Pseudomonadota</taxon>
        <taxon>Betaproteobacteria</taxon>
        <taxon>Neisseriales</taxon>
        <taxon>Chitinibacteraceae</taxon>
        <taxon>Chitinimonas</taxon>
    </lineage>
</organism>
<dbReference type="AlphaFoldDB" id="A0A516SAX0"/>
<sequence length="717" mass="80206">MAHEIQTMLAAEPLTESSTPSTTMTWAKEVETGEARYIGEIGKERRGYKCDCVCFGCGYPLSARKAGAPPIQWSGNRQQRPHFAHQRGAIVANCQIITARIAALNVLRSDGIIQLPGRGRSGYFVGLSGTRYEAFVESPPEKAIINTVAIHDTDTAILTLVGGRQIKVKLVSSITADNEVADSSGFPTILLLTDDPDIAGMSPTQIRQRLAVGVHWCQFGDDDPLLFSAQMDAQDKAKTALDWYDFKQLDPTIPDELRYETLLHLKAKEILGSSPILNLPPPSATAYATLRDGSALTETQTLPSMQLSILSATLEKRIGQLRPDLLITFPVSKTFDTGQLLIEVTVSNSIDPARRERIAALGLPALEINLSRFAGTLTLEAFTDLLIHRLETKTWIYHPHLQMLQDRAQEQLTKKVADAEKSSVQETAHQKIKQLSPAELLSKLLLAVVAYAEAVAKTRTIYNKKQNSAAIWKEEHTREVLYIYVNEFKSRGYAEFNAFWDARFQAILNRILSLKLDRAIGYNLNSAWQVINTMLMDQAQSRSFHSIYLLAIRLYKPTVNHIQQERITAWRDEVAGEIKSPASNYSPDCRYNLLIARLFPELKDGLSKLSKIEAENSAARPHIAPPVKVKKEVISPDAYSRASGNIKHLMPVFEERVPNLGGVHEGARRAANNGQSPLSFIYEYAHEKGFEEHDVMNALRELDVMDSPQRWKQKLWR</sequence>